<feature type="transmembrane region" description="Helical" evidence="6">
    <location>
        <begin position="56"/>
        <end position="77"/>
    </location>
</feature>
<keyword evidence="2" id="KW-1003">Cell membrane</keyword>
<keyword evidence="8" id="KW-1185">Reference proteome</keyword>
<accession>A0A0P6XHD2</accession>
<reference evidence="7 8" key="1">
    <citation type="submission" date="2015-07" db="EMBL/GenBank/DDBJ databases">
        <title>Genome sequence of Leptolinea tardivitalis DSM 16556.</title>
        <authorList>
            <person name="Hemp J."/>
            <person name="Ward L.M."/>
            <person name="Pace L.A."/>
            <person name="Fischer W.W."/>
        </authorList>
    </citation>
    <scope>NUCLEOTIDE SEQUENCE [LARGE SCALE GENOMIC DNA]</scope>
    <source>
        <strain evidence="7 8">YMTK-2</strain>
    </source>
</reference>
<comment type="caution">
    <text evidence="7">The sequence shown here is derived from an EMBL/GenBank/DDBJ whole genome shotgun (WGS) entry which is preliminary data.</text>
</comment>
<dbReference type="Pfam" id="PF12679">
    <property type="entry name" value="ABC2_membrane_2"/>
    <property type="match status" value="1"/>
</dbReference>
<dbReference type="RefSeq" id="WP_062420780.1">
    <property type="nucleotide sequence ID" value="NZ_BBYA01000004.1"/>
</dbReference>
<evidence type="ECO:0000313" key="7">
    <source>
        <dbReference type="EMBL" id="KPL74304.1"/>
    </source>
</evidence>
<evidence type="ECO:0000256" key="1">
    <source>
        <dbReference type="ARBA" id="ARBA00004651"/>
    </source>
</evidence>
<dbReference type="EMBL" id="LGCK01000003">
    <property type="protein sequence ID" value="KPL74304.1"/>
    <property type="molecule type" value="Genomic_DNA"/>
</dbReference>
<protein>
    <recommendedName>
        <fullName evidence="9">ABC transporter permease</fullName>
    </recommendedName>
</protein>
<feature type="transmembrane region" description="Helical" evidence="6">
    <location>
        <begin position="20"/>
        <end position="44"/>
    </location>
</feature>
<dbReference type="PANTHER" id="PTHR30294">
    <property type="entry name" value="MEMBRANE COMPONENT OF ABC TRANSPORTER YHHJ-RELATED"/>
    <property type="match status" value="1"/>
</dbReference>
<dbReference type="GO" id="GO:0005886">
    <property type="term" value="C:plasma membrane"/>
    <property type="evidence" value="ECO:0007669"/>
    <property type="project" value="UniProtKB-SubCell"/>
</dbReference>
<dbReference type="PANTHER" id="PTHR30294:SF29">
    <property type="entry name" value="MULTIDRUG ABC TRANSPORTER PERMEASE YBHS-RELATED"/>
    <property type="match status" value="1"/>
</dbReference>
<evidence type="ECO:0000313" key="8">
    <source>
        <dbReference type="Proteomes" id="UP000050430"/>
    </source>
</evidence>
<evidence type="ECO:0008006" key="9">
    <source>
        <dbReference type="Google" id="ProtNLM"/>
    </source>
</evidence>
<dbReference type="GO" id="GO:0140359">
    <property type="term" value="F:ABC-type transporter activity"/>
    <property type="evidence" value="ECO:0007669"/>
    <property type="project" value="InterPro"/>
</dbReference>
<evidence type="ECO:0000256" key="4">
    <source>
        <dbReference type="ARBA" id="ARBA00022989"/>
    </source>
</evidence>
<feature type="transmembrane region" description="Helical" evidence="6">
    <location>
        <begin position="140"/>
        <end position="159"/>
    </location>
</feature>
<evidence type="ECO:0000256" key="2">
    <source>
        <dbReference type="ARBA" id="ARBA00022475"/>
    </source>
</evidence>
<keyword evidence="5 6" id="KW-0472">Membrane</keyword>
<sequence length="244" mass="27625">MRNIWVIAKREFKLYFISPIAYAVMFLILFVLGLIFYSSFYFAASTQQYVPSMKEILSPMVTIFLFTTPAITMRLLADEQKTGTLEVLMTKPIRDWELVLGKWLGAMLFFIVILLLTWIYPLILNIVVKPGIEMGSVITGYLGLLLLIGSFIAIGVFASSLFSNQIAVFFTTLGILLIFWLIDYPGQAFGGVAGSVMQYLGLTQHYFNSFYAGVIEIKDLVYFLSLITFALFLGSASVESRRWR</sequence>
<keyword evidence="3 6" id="KW-0812">Transmembrane</keyword>
<feature type="transmembrane region" description="Helical" evidence="6">
    <location>
        <begin position="220"/>
        <end position="238"/>
    </location>
</feature>
<evidence type="ECO:0000256" key="6">
    <source>
        <dbReference type="SAM" id="Phobius"/>
    </source>
</evidence>
<dbReference type="Proteomes" id="UP000050430">
    <property type="component" value="Unassembled WGS sequence"/>
</dbReference>
<dbReference type="InterPro" id="IPR051449">
    <property type="entry name" value="ABC-2_transporter_component"/>
</dbReference>
<evidence type="ECO:0000256" key="3">
    <source>
        <dbReference type="ARBA" id="ARBA00022692"/>
    </source>
</evidence>
<feature type="transmembrane region" description="Helical" evidence="6">
    <location>
        <begin position="166"/>
        <end position="182"/>
    </location>
</feature>
<gene>
    <name evidence="7" type="ORF">ADM99_01680</name>
</gene>
<dbReference type="AlphaFoldDB" id="A0A0P6XHD2"/>
<dbReference type="STRING" id="229920.ADM99_01680"/>
<keyword evidence="4 6" id="KW-1133">Transmembrane helix</keyword>
<proteinExistence type="predicted"/>
<dbReference type="OrthoDB" id="9794512at2"/>
<name>A0A0P6XHD2_9CHLR</name>
<organism evidence="7 8">
    <name type="scientific">Leptolinea tardivitalis</name>
    <dbReference type="NCBI Taxonomy" id="229920"/>
    <lineage>
        <taxon>Bacteria</taxon>
        <taxon>Bacillati</taxon>
        <taxon>Chloroflexota</taxon>
        <taxon>Anaerolineae</taxon>
        <taxon>Anaerolineales</taxon>
        <taxon>Anaerolineaceae</taxon>
        <taxon>Leptolinea</taxon>
    </lineage>
</organism>
<evidence type="ECO:0000256" key="5">
    <source>
        <dbReference type="ARBA" id="ARBA00023136"/>
    </source>
</evidence>
<feature type="transmembrane region" description="Helical" evidence="6">
    <location>
        <begin position="98"/>
        <end position="120"/>
    </location>
</feature>
<comment type="subcellular location">
    <subcellularLocation>
        <location evidence="1">Cell membrane</location>
        <topology evidence="1">Multi-pass membrane protein</topology>
    </subcellularLocation>
</comment>